<keyword evidence="2" id="KW-1185">Reference proteome</keyword>
<dbReference type="AlphaFoldDB" id="A0AAP0P647"/>
<protein>
    <submittedName>
        <fullName evidence="1">Uncharacterized protein</fullName>
    </submittedName>
</protein>
<name>A0AAP0P647_9MAGN</name>
<reference evidence="1 2" key="1">
    <citation type="submission" date="2024-01" db="EMBL/GenBank/DDBJ databases">
        <title>Genome assemblies of Stephania.</title>
        <authorList>
            <person name="Yang L."/>
        </authorList>
    </citation>
    <scope>NUCLEOTIDE SEQUENCE [LARGE SCALE GENOMIC DNA]</scope>
    <source>
        <strain evidence="1">JXDWG</strain>
        <tissue evidence="1">Leaf</tissue>
    </source>
</reference>
<evidence type="ECO:0000313" key="1">
    <source>
        <dbReference type="EMBL" id="KAK9132502.1"/>
    </source>
</evidence>
<gene>
    <name evidence="1" type="ORF">Scep_012030</name>
</gene>
<proteinExistence type="predicted"/>
<comment type="caution">
    <text evidence="1">The sequence shown here is derived from an EMBL/GenBank/DDBJ whole genome shotgun (WGS) entry which is preliminary data.</text>
</comment>
<dbReference type="Proteomes" id="UP001419268">
    <property type="component" value="Unassembled WGS sequence"/>
</dbReference>
<accession>A0AAP0P647</accession>
<organism evidence="1 2">
    <name type="scientific">Stephania cephalantha</name>
    <dbReference type="NCBI Taxonomy" id="152367"/>
    <lineage>
        <taxon>Eukaryota</taxon>
        <taxon>Viridiplantae</taxon>
        <taxon>Streptophyta</taxon>
        <taxon>Embryophyta</taxon>
        <taxon>Tracheophyta</taxon>
        <taxon>Spermatophyta</taxon>
        <taxon>Magnoliopsida</taxon>
        <taxon>Ranunculales</taxon>
        <taxon>Menispermaceae</taxon>
        <taxon>Menispermoideae</taxon>
        <taxon>Cissampelideae</taxon>
        <taxon>Stephania</taxon>
    </lineage>
</organism>
<evidence type="ECO:0000313" key="2">
    <source>
        <dbReference type="Proteomes" id="UP001419268"/>
    </source>
</evidence>
<sequence length="109" mass="11784">MTQICCKATSGSQSKRRNKTFIKSSMMYLALENKKARKERERTGKQATKVWLGMETSHFTLGILVSVGHGRNVLAGGLLDARIASASAGARRSVVHTLLADPQRSAVGP</sequence>
<dbReference type="EMBL" id="JBBNAG010000005">
    <property type="protein sequence ID" value="KAK9132502.1"/>
    <property type="molecule type" value="Genomic_DNA"/>
</dbReference>